<evidence type="ECO:0000313" key="3">
    <source>
        <dbReference type="Proteomes" id="UP000765509"/>
    </source>
</evidence>
<feature type="compositionally biased region" description="Basic and acidic residues" evidence="1">
    <location>
        <begin position="66"/>
        <end position="75"/>
    </location>
</feature>
<feature type="region of interest" description="Disordered" evidence="1">
    <location>
        <begin position="66"/>
        <end position="85"/>
    </location>
</feature>
<accession>A0A9Q3L098</accession>
<name>A0A9Q3L098_9BASI</name>
<organism evidence="2 3">
    <name type="scientific">Austropuccinia psidii MF-1</name>
    <dbReference type="NCBI Taxonomy" id="1389203"/>
    <lineage>
        <taxon>Eukaryota</taxon>
        <taxon>Fungi</taxon>
        <taxon>Dikarya</taxon>
        <taxon>Basidiomycota</taxon>
        <taxon>Pucciniomycotina</taxon>
        <taxon>Pucciniomycetes</taxon>
        <taxon>Pucciniales</taxon>
        <taxon>Sphaerophragmiaceae</taxon>
        <taxon>Austropuccinia</taxon>
    </lineage>
</organism>
<gene>
    <name evidence="2" type="ORF">O181_131328</name>
</gene>
<reference evidence="2" key="1">
    <citation type="submission" date="2021-03" db="EMBL/GenBank/DDBJ databases">
        <title>Draft genome sequence of rust myrtle Austropuccinia psidii MF-1, a brazilian biotype.</title>
        <authorList>
            <person name="Quecine M.C."/>
            <person name="Pachon D.M.R."/>
            <person name="Bonatelli M.L."/>
            <person name="Correr F.H."/>
            <person name="Franceschini L.M."/>
            <person name="Leite T.F."/>
            <person name="Margarido G.R.A."/>
            <person name="Almeida C.A."/>
            <person name="Ferrarezi J.A."/>
            <person name="Labate C.A."/>
        </authorList>
    </citation>
    <scope>NUCLEOTIDE SEQUENCE</scope>
    <source>
        <strain evidence="2">MF-1</strain>
    </source>
</reference>
<sequence length="85" mass="9966">MTPRQPLRYYYFLEEKHSTLRSNDLTEDSEKIIVLRHGGIYLCPNSQIVPTQGPKSSKELVRPFSKEQENFKNKMMEQSNPPPKN</sequence>
<dbReference type="Proteomes" id="UP000765509">
    <property type="component" value="Unassembled WGS sequence"/>
</dbReference>
<evidence type="ECO:0000256" key="1">
    <source>
        <dbReference type="SAM" id="MobiDB-lite"/>
    </source>
</evidence>
<comment type="caution">
    <text evidence="2">The sequence shown here is derived from an EMBL/GenBank/DDBJ whole genome shotgun (WGS) entry which is preliminary data.</text>
</comment>
<proteinExistence type="predicted"/>
<protein>
    <submittedName>
        <fullName evidence="2">Uncharacterized protein</fullName>
    </submittedName>
</protein>
<keyword evidence="3" id="KW-1185">Reference proteome</keyword>
<evidence type="ECO:0000313" key="2">
    <source>
        <dbReference type="EMBL" id="MBW0591613.1"/>
    </source>
</evidence>
<dbReference type="AlphaFoldDB" id="A0A9Q3L098"/>
<dbReference type="EMBL" id="AVOT02144040">
    <property type="protein sequence ID" value="MBW0591613.1"/>
    <property type="molecule type" value="Genomic_DNA"/>
</dbReference>
<dbReference type="OrthoDB" id="2518564at2759"/>